<proteinExistence type="predicted"/>
<evidence type="ECO:0000256" key="1">
    <source>
        <dbReference type="SAM" id="MobiDB-lite"/>
    </source>
</evidence>
<name>A0AAN8XGD3_HALRR</name>
<evidence type="ECO:0000313" key="2">
    <source>
        <dbReference type="EMBL" id="KAK7083656.1"/>
    </source>
</evidence>
<accession>A0AAN8XGD3</accession>
<dbReference type="AlphaFoldDB" id="A0AAN8XGD3"/>
<reference evidence="2 3" key="1">
    <citation type="submission" date="2023-11" db="EMBL/GenBank/DDBJ databases">
        <title>Halocaridina rubra genome assembly.</title>
        <authorList>
            <person name="Smith C."/>
        </authorList>
    </citation>
    <scope>NUCLEOTIDE SEQUENCE [LARGE SCALE GENOMIC DNA]</scope>
    <source>
        <strain evidence="2">EP-1</strain>
        <tissue evidence="2">Whole</tissue>
    </source>
</reference>
<organism evidence="2 3">
    <name type="scientific">Halocaridina rubra</name>
    <name type="common">Hawaiian red shrimp</name>
    <dbReference type="NCBI Taxonomy" id="373956"/>
    <lineage>
        <taxon>Eukaryota</taxon>
        <taxon>Metazoa</taxon>
        <taxon>Ecdysozoa</taxon>
        <taxon>Arthropoda</taxon>
        <taxon>Crustacea</taxon>
        <taxon>Multicrustacea</taxon>
        <taxon>Malacostraca</taxon>
        <taxon>Eumalacostraca</taxon>
        <taxon>Eucarida</taxon>
        <taxon>Decapoda</taxon>
        <taxon>Pleocyemata</taxon>
        <taxon>Caridea</taxon>
        <taxon>Atyoidea</taxon>
        <taxon>Atyidae</taxon>
        <taxon>Halocaridina</taxon>
    </lineage>
</organism>
<gene>
    <name evidence="2" type="ORF">SK128_013321</name>
</gene>
<feature type="region of interest" description="Disordered" evidence="1">
    <location>
        <begin position="394"/>
        <end position="419"/>
    </location>
</feature>
<keyword evidence="3" id="KW-1185">Reference proteome</keyword>
<feature type="compositionally biased region" description="Basic and acidic residues" evidence="1">
    <location>
        <begin position="294"/>
        <end position="304"/>
    </location>
</feature>
<feature type="region of interest" description="Disordered" evidence="1">
    <location>
        <begin position="1"/>
        <end position="77"/>
    </location>
</feature>
<dbReference type="Proteomes" id="UP001381693">
    <property type="component" value="Unassembled WGS sequence"/>
</dbReference>
<feature type="compositionally biased region" description="Basic and acidic residues" evidence="1">
    <location>
        <begin position="7"/>
        <end position="18"/>
    </location>
</feature>
<sequence>MVISFKRSGDSGELSDKNRMKKTINNGKMPKQSMNMNIYMSRENDQKGSSTLGQRDPPGIYIKSNEKQDNDGNNGIEYRKMSRPIVLSESREYIGNNLSKQANYLEASNGDASELQELCLDKPALDVNTSHDTALKMDRGQYLRVSDGDDRERHHSFTSHLEEDVKNDLKNSSSQPDLTALPSLNIHINGPKRSSSNFDILVTTLEIQDNQIRSVSVGDMSIISHNDKLQMSLSGSCVGVQSYKDQKMASVVNPNKPVLWQPSVDYLYGSPILFRRNFHVRRPALVSKSSAVSKDSDKQSEKKSSVTNARCPKHLGVASLITNVKRSFTDLLSLDVDPPGNLGSETSASYVSKDSDKQSEKKSNVTSARCPKHLGVASLITNVKRSFTDLLSLDVDPPGNLGSETSASYVRRNSENHET</sequence>
<comment type="caution">
    <text evidence="2">The sequence shown here is derived from an EMBL/GenBank/DDBJ whole genome shotgun (WGS) entry which is preliminary data.</text>
</comment>
<dbReference type="EMBL" id="JAXCGZ010002699">
    <property type="protein sequence ID" value="KAK7083656.1"/>
    <property type="molecule type" value="Genomic_DNA"/>
</dbReference>
<evidence type="ECO:0000313" key="3">
    <source>
        <dbReference type="Proteomes" id="UP001381693"/>
    </source>
</evidence>
<protein>
    <submittedName>
        <fullName evidence="2">Uncharacterized protein</fullName>
    </submittedName>
</protein>
<feature type="region of interest" description="Disordered" evidence="1">
    <location>
        <begin position="345"/>
        <end position="367"/>
    </location>
</feature>
<feature type="compositionally biased region" description="Basic and acidic residues" evidence="1">
    <location>
        <begin position="353"/>
        <end position="363"/>
    </location>
</feature>
<feature type="region of interest" description="Disordered" evidence="1">
    <location>
        <begin position="289"/>
        <end position="308"/>
    </location>
</feature>